<evidence type="ECO:0000313" key="2">
    <source>
        <dbReference type="Proteomes" id="UP001597102"/>
    </source>
</evidence>
<dbReference type="InterPro" id="IPR036388">
    <property type="entry name" value="WH-like_DNA-bd_sf"/>
</dbReference>
<dbReference type="EMBL" id="JBHTJO010000001">
    <property type="protein sequence ID" value="MFD0986891.1"/>
    <property type="molecule type" value="Genomic_DNA"/>
</dbReference>
<evidence type="ECO:0000313" key="1">
    <source>
        <dbReference type="EMBL" id="MFD0986891.1"/>
    </source>
</evidence>
<dbReference type="Pfam" id="PF02082">
    <property type="entry name" value="Rrf2"/>
    <property type="match status" value="1"/>
</dbReference>
<protein>
    <submittedName>
        <fullName evidence="1">RrF2 family transcriptional regulator</fullName>
    </submittedName>
</protein>
<dbReference type="InterPro" id="IPR000944">
    <property type="entry name" value="Tscrpt_reg_Rrf2"/>
</dbReference>
<sequence length="159" mass="16901">MKRDSKLSGVLHVLLHMAEEDGPVRSEMLAKAMCTNPVVVRRVLGGLREAGYVRSEKGHGGGWSIDRPLTEITLLDIYRALGSPALLAMGNRTESPGCAVEQAVNAALNDAFDDAEALLLSRFGEVTLAALSEDFHARVVAHCGSCGLEAAHGKDRHGA</sequence>
<name>A0ABW3J9X5_9HYPH</name>
<dbReference type="PANTHER" id="PTHR33221">
    <property type="entry name" value="WINGED HELIX-TURN-HELIX TRANSCRIPTIONAL REGULATOR, RRF2 FAMILY"/>
    <property type="match status" value="1"/>
</dbReference>
<dbReference type="RefSeq" id="WP_379087855.1">
    <property type="nucleotide sequence ID" value="NZ_JBHTJO010000001.1"/>
</dbReference>
<reference evidence="2" key="1">
    <citation type="journal article" date="2019" name="Int. J. Syst. Evol. Microbiol.">
        <title>The Global Catalogue of Microorganisms (GCM) 10K type strain sequencing project: providing services to taxonomists for standard genome sequencing and annotation.</title>
        <authorList>
            <consortium name="The Broad Institute Genomics Platform"/>
            <consortium name="The Broad Institute Genome Sequencing Center for Infectious Disease"/>
            <person name="Wu L."/>
            <person name="Ma J."/>
        </authorList>
    </citation>
    <scope>NUCLEOTIDE SEQUENCE [LARGE SCALE GENOMIC DNA]</scope>
    <source>
        <strain evidence="2">CCUG 61697</strain>
    </source>
</reference>
<comment type="caution">
    <text evidence="1">The sequence shown here is derived from an EMBL/GenBank/DDBJ whole genome shotgun (WGS) entry which is preliminary data.</text>
</comment>
<dbReference type="PANTHER" id="PTHR33221:SF15">
    <property type="entry name" value="HTH-TYPE TRANSCRIPTIONAL REGULATOR YWGB-RELATED"/>
    <property type="match status" value="1"/>
</dbReference>
<dbReference type="Proteomes" id="UP001597102">
    <property type="component" value="Unassembled WGS sequence"/>
</dbReference>
<accession>A0ABW3J9X5</accession>
<proteinExistence type="predicted"/>
<dbReference type="SUPFAM" id="SSF46785">
    <property type="entry name" value="Winged helix' DNA-binding domain"/>
    <property type="match status" value="1"/>
</dbReference>
<dbReference type="Gene3D" id="1.10.10.10">
    <property type="entry name" value="Winged helix-like DNA-binding domain superfamily/Winged helix DNA-binding domain"/>
    <property type="match status" value="1"/>
</dbReference>
<dbReference type="InterPro" id="IPR036390">
    <property type="entry name" value="WH_DNA-bd_sf"/>
</dbReference>
<keyword evidence="2" id="KW-1185">Reference proteome</keyword>
<dbReference type="PROSITE" id="PS51197">
    <property type="entry name" value="HTH_RRF2_2"/>
    <property type="match status" value="1"/>
</dbReference>
<organism evidence="1 2">
    <name type="scientific">Methyloligella solikamskensis</name>
    <dbReference type="NCBI Taxonomy" id="1177756"/>
    <lineage>
        <taxon>Bacteria</taxon>
        <taxon>Pseudomonadati</taxon>
        <taxon>Pseudomonadota</taxon>
        <taxon>Alphaproteobacteria</taxon>
        <taxon>Hyphomicrobiales</taxon>
        <taxon>Hyphomicrobiaceae</taxon>
        <taxon>Methyloligella</taxon>
    </lineage>
</organism>
<gene>
    <name evidence="1" type="ORF">ACFQ2F_07240</name>
</gene>